<dbReference type="InParanoid" id="J0LK67"/>
<evidence type="ECO:0000313" key="3">
    <source>
        <dbReference type="Proteomes" id="UP000006514"/>
    </source>
</evidence>
<organism evidence="2 3">
    <name type="scientific">Auricularia subglabra (strain TFB-10046 / SS5)</name>
    <name type="common">White-rot fungus</name>
    <name type="synonym">Auricularia delicata (strain TFB10046)</name>
    <dbReference type="NCBI Taxonomy" id="717982"/>
    <lineage>
        <taxon>Eukaryota</taxon>
        <taxon>Fungi</taxon>
        <taxon>Dikarya</taxon>
        <taxon>Basidiomycota</taxon>
        <taxon>Agaricomycotina</taxon>
        <taxon>Agaricomycetes</taxon>
        <taxon>Auriculariales</taxon>
        <taxon>Auriculariaceae</taxon>
        <taxon>Auricularia</taxon>
    </lineage>
</organism>
<dbReference type="KEGG" id="adl:AURDEDRAFT_146076"/>
<accession>J0LK67</accession>
<feature type="signal peptide" evidence="1">
    <location>
        <begin position="1"/>
        <end position="15"/>
    </location>
</feature>
<gene>
    <name evidence="2" type="ORF">AURDEDRAFT_146076</name>
</gene>
<evidence type="ECO:0008006" key="4">
    <source>
        <dbReference type="Google" id="ProtNLM"/>
    </source>
</evidence>
<keyword evidence="3" id="KW-1185">Reference proteome</keyword>
<proteinExistence type="predicted"/>
<name>J0LK67_AURST</name>
<evidence type="ECO:0000256" key="1">
    <source>
        <dbReference type="SAM" id="SignalP"/>
    </source>
</evidence>
<reference evidence="3" key="1">
    <citation type="journal article" date="2012" name="Science">
        <title>The Paleozoic origin of enzymatic lignin decomposition reconstructed from 31 fungal genomes.</title>
        <authorList>
            <person name="Floudas D."/>
            <person name="Binder M."/>
            <person name="Riley R."/>
            <person name="Barry K."/>
            <person name="Blanchette R.A."/>
            <person name="Henrissat B."/>
            <person name="Martinez A.T."/>
            <person name="Otillar R."/>
            <person name="Spatafora J.W."/>
            <person name="Yadav J.S."/>
            <person name="Aerts A."/>
            <person name="Benoit I."/>
            <person name="Boyd A."/>
            <person name="Carlson A."/>
            <person name="Copeland A."/>
            <person name="Coutinho P.M."/>
            <person name="de Vries R.P."/>
            <person name="Ferreira P."/>
            <person name="Findley K."/>
            <person name="Foster B."/>
            <person name="Gaskell J."/>
            <person name="Glotzer D."/>
            <person name="Gorecki P."/>
            <person name="Heitman J."/>
            <person name="Hesse C."/>
            <person name="Hori C."/>
            <person name="Igarashi K."/>
            <person name="Jurgens J.A."/>
            <person name="Kallen N."/>
            <person name="Kersten P."/>
            <person name="Kohler A."/>
            <person name="Kuees U."/>
            <person name="Kumar T.K.A."/>
            <person name="Kuo A."/>
            <person name="LaButti K."/>
            <person name="Larrondo L.F."/>
            <person name="Lindquist E."/>
            <person name="Ling A."/>
            <person name="Lombard V."/>
            <person name="Lucas S."/>
            <person name="Lundell T."/>
            <person name="Martin R."/>
            <person name="McLaughlin D.J."/>
            <person name="Morgenstern I."/>
            <person name="Morin E."/>
            <person name="Murat C."/>
            <person name="Nagy L.G."/>
            <person name="Nolan M."/>
            <person name="Ohm R.A."/>
            <person name="Patyshakuliyeva A."/>
            <person name="Rokas A."/>
            <person name="Ruiz-Duenas F.J."/>
            <person name="Sabat G."/>
            <person name="Salamov A."/>
            <person name="Samejima M."/>
            <person name="Schmutz J."/>
            <person name="Slot J.C."/>
            <person name="St John F."/>
            <person name="Stenlid J."/>
            <person name="Sun H."/>
            <person name="Sun S."/>
            <person name="Syed K."/>
            <person name="Tsang A."/>
            <person name="Wiebenga A."/>
            <person name="Young D."/>
            <person name="Pisabarro A."/>
            <person name="Eastwood D.C."/>
            <person name="Martin F."/>
            <person name="Cullen D."/>
            <person name="Grigoriev I.V."/>
            <person name="Hibbett D.S."/>
        </authorList>
    </citation>
    <scope>NUCLEOTIDE SEQUENCE [LARGE SCALE GENOMIC DNA]</scope>
    <source>
        <strain evidence="3">TFB10046</strain>
    </source>
</reference>
<dbReference type="Proteomes" id="UP000006514">
    <property type="component" value="Unassembled WGS sequence"/>
</dbReference>
<dbReference type="AlphaFoldDB" id="J0LK67"/>
<keyword evidence="1" id="KW-0732">Signal</keyword>
<protein>
    <recommendedName>
        <fullName evidence="4">Ricin B lectin domain-containing protein</fullName>
    </recommendedName>
</protein>
<dbReference type="EMBL" id="JH687793">
    <property type="protein sequence ID" value="EJD41348.1"/>
    <property type="molecule type" value="Genomic_DNA"/>
</dbReference>
<feature type="chain" id="PRO_5012632968" description="Ricin B lectin domain-containing protein" evidence="1">
    <location>
        <begin position="16"/>
        <end position="282"/>
    </location>
</feature>
<evidence type="ECO:0000313" key="2">
    <source>
        <dbReference type="EMBL" id="EJD41348.1"/>
    </source>
</evidence>
<sequence length="282" mass="29757">MRLLALLTVAVSARAVLLRTSGIYTLNIGPGLLLTHKNASSPVTAAAPASSSPDQAWSVIVDPSAKTATLQNVLTRFYVAESPSSTLTASNESFAWNFSDASVGRIGGFCAGTLCITLATNSSIGTLTLAPKSEQAIQTFNASPAPPPTIPPQGTYEIRNAASGRIISLFLLDPFLTSFPVRDRSGLWVVNQQGGDPSSILLRNYDSSGFLAVDGDNNVVGAREQYFWTVDFIEGLGQVLRSANVSSDTLTASPEETLVLGPAVDESSAWVFYPIDGNPFLP</sequence>